<dbReference type="PANTHER" id="PTHR34934">
    <property type="entry name" value="FLAVIN-DEPENDENT THYMIDYLATE SYNTHASE"/>
    <property type="match status" value="1"/>
</dbReference>
<dbReference type="PANTHER" id="PTHR34934:SF1">
    <property type="entry name" value="FLAVIN-DEPENDENT THYMIDYLATE SYNTHASE"/>
    <property type="match status" value="1"/>
</dbReference>
<organism evidence="1">
    <name type="scientific">Podoviridae sp. ctIKM86</name>
    <dbReference type="NCBI Taxonomy" id="2827729"/>
    <lineage>
        <taxon>Viruses</taxon>
        <taxon>Duplodnaviria</taxon>
        <taxon>Heunggongvirae</taxon>
        <taxon>Uroviricota</taxon>
        <taxon>Caudoviricetes</taxon>
    </lineage>
</organism>
<dbReference type="GO" id="GO:0006231">
    <property type="term" value="P:dTMP biosynthetic process"/>
    <property type="evidence" value="ECO:0007669"/>
    <property type="project" value="InterPro"/>
</dbReference>
<dbReference type="Pfam" id="PF02511">
    <property type="entry name" value="Thy1"/>
    <property type="match status" value="1"/>
</dbReference>
<reference evidence="1" key="1">
    <citation type="journal article" date="2021" name="Proc. Natl. Acad. Sci. U.S.A.">
        <title>A Catalog of Tens of Thousands of Viruses from Human Metagenomes Reveals Hidden Associations with Chronic Diseases.</title>
        <authorList>
            <person name="Tisza M.J."/>
            <person name="Buck C.B."/>
        </authorList>
    </citation>
    <scope>NUCLEOTIDE SEQUENCE</scope>
    <source>
        <strain evidence="1">CtIKM86</strain>
    </source>
</reference>
<protein>
    <submittedName>
        <fullName evidence="1">Thymidylate synthase, flavin-dependent</fullName>
    </submittedName>
</protein>
<dbReference type="SUPFAM" id="SSF69796">
    <property type="entry name" value="Thymidylate synthase-complementing protein Thy1"/>
    <property type="match status" value="1"/>
</dbReference>
<evidence type="ECO:0000313" key="1">
    <source>
        <dbReference type="EMBL" id="DAF52228.1"/>
    </source>
</evidence>
<dbReference type="EMBL" id="BK032631">
    <property type="protein sequence ID" value="DAF52228.1"/>
    <property type="molecule type" value="Genomic_DNA"/>
</dbReference>
<dbReference type="GO" id="GO:0070402">
    <property type="term" value="F:NADPH binding"/>
    <property type="evidence" value="ECO:0007669"/>
    <property type="project" value="TreeGrafter"/>
</dbReference>
<dbReference type="GO" id="GO:0050660">
    <property type="term" value="F:flavin adenine dinucleotide binding"/>
    <property type="evidence" value="ECO:0007669"/>
    <property type="project" value="InterPro"/>
</dbReference>
<dbReference type="PROSITE" id="PS51331">
    <property type="entry name" value="THYX"/>
    <property type="match status" value="1"/>
</dbReference>
<dbReference type="GO" id="GO:0050797">
    <property type="term" value="F:thymidylate synthase (FAD) activity"/>
    <property type="evidence" value="ECO:0007669"/>
    <property type="project" value="InterPro"/>
</dbReference>
<dbReference type="Gene3D" id="3.30.1360.170">
    <property type="match status" value="1"/>
</dbReference>
<name>A0A8S5SMD3_9CAUD</name>
<dbReference type="InterPro" id="IPR036098">
    <property type="entry name" value="Thymidylate_synthase_ThyX_sf"/>
</dbReference>
<proteinExistence type="predicted"/>
<dbReference type="InterPro" id="IPR003669">
    <property type="entry name" value="Thymidylate_synthase_ThyX"/>
</dbReference>
<dbReference type="GO" id="GO:0004799">
    <property type="term" value="F:thymidylate synthase activity"/>
    <property type="evidence" value="ECO:0007669"/>
    <property type="project" value="TreeGrafter"/>
</dbReference>
<sequence length="300" mass="34001">MIDENLHKFVGTLFGDSPLAKFATATLDNSMNRVIQNKPTVTILADSITEDGHRLTTFQLKFWRAILPEITRHRCFSFCVRSSRANPTANIIKQVDTEPWGPVEFGSNQKGMTAGKPLEGTDLEQAEFQWKLAAGQAVLTANALLDLNVHKQVVNRVLEPYTYSDMVLAGTDFDNFFKLREAPDAQPEIRELAVAMHKALDNSEPKLLQKGEWHLPYITSSDREMATVDELCKVSCARCARVSYKAFDGTSSIQKDLELFNKLQTSGHWSPMEFVATPCDDKDYRLSNYKGYNQYRRFCE</sequence>
<accession>A0A8S5SMD3</accession>